<dbReference type="KEGG" id="pmaw:MACH26_03650"/>
<comment type="catalytic activity">
    <reaction evidence="3">
        <text>[protein]-peptidylproline (omega=180) = [protein]-peptidylproline (omega=0)</text>
        <dbReference type="Rhea" id="RHEA:16237"/>
        <dbReference type="Rhea" id="RHEA-COMP:10747"/>
        <dbReference type="Rhea" id="RHEA-COMP:10748"/>
        <dbReference type="ChEBI" id="CHEBI:83833"/>
        <dbReference type="ChEBI" id="CHEBI:83834"/>
        <dbReference type="EC" id="5.2.1.8"/>
    </reaction>
</comment>
<evidence type="ECO:0000313" key="7">
    <source>
        <dbReference type="Proteomes" id="UP001333710"/>
    </source>
</evidence>
<feature type="domain" description="PPIase cyclophilin-type" evidence="5">
    <location>
        <begin position="27"/>
        <end position="173"/>
    </location>
</feature>
<dbReference type="GO" id="GO:0003755">
    <property type="term" value="F:peptidyl-prolyl cis-trans isomerase activity"/>
    <property type="evidence" value="ECO:0007669"/>
    <property type="project" value="UniProtKB-UniRule"/>
</dbReference>
<feature type="signal peptide" evidence="3">
    <location>
        <begin position="1"/>
        <end position="20"/>
    </location>
</feature>
<comment type="similarity">
    <text evidence="3">Belongs to the cyclophilin-type PPIase family.</text>
</comment>
<dbReference type="SUPFAM" id="SSF50891">
    <property type="entry name" value="Cyclophilin-like"/>
    <property type="match status" value="1"/>
</dbReference>
<evidence type="ECO:0000256" key="4">
    <source>
        <dbReference type="SAM" id="MobiDB-lite"/>
    </source>
</evidence>
<sequence>MRKITLAFILAALASFQTSATVVEIRTNMGNISVNLFDEQTPETVENFLEYVNSGAYANTIVHRLEPGFVIQSGGYQYNGQLPLDEVPTGAPVVNEPELSNVRGTIAMAKLAGDPDSATSQWFINLADNSANLDLQNSGFTVFGQVIENGMDIADEINQLPRYNLGGAASAAPLIDYDSASGEDPNEDNFVLITDIVVTDDAVVTNPDLNPTPNTLINNNNSGGGDNPSTPSDGGSSGGAINPLTMLVLALGTLLFRRRIKA</sequence>
<evidence type="ECO:0000256" key="2">
    <source>
        <dbReference type="ARBA" id="ARBA00023235"/>
    </source>
</evidence>
<dbReference type="EC" id="5.2.1.8" evidence="3"/>
<name>A0AA48HN06_9ALTE</name>
<feature type="region of interest" description="Disordered" evidence="4">
    <location>
        <begin position="205"/>
        <end position="238"/>
    </location>
</feature>
<dbReference type="InterPro" id="IPR029000">
    <property type="entry name" value="Cyclophilin-like_dom_sf"/>
</dbReference>
<comment type="function">
    <text evidence="3">PPIases accelerate the folding of proteins. It catalyzes the cis-trans isomerization of proline imidic peptide bonds in oligopeptides.</text>
</comment>
<keyword evidence="7" id="KW-1185">Reference proteome</keyword>
<keyword evidence="1 3" id="KW-0697">Rotamase</keyword>
<reference evidence="6" key="1">
    <citation type="submission" date="2023-01" db="EMBL/GenBank/DDBJ databases">
        <title>Complete genome sequence of Planctobacterium marinum strain Dej080120_11.</title>
        <authorList>
            <person name="Ueki S."/>
            <person name="Maruyama F."/>
        </authorList>
    </citation>
    <scope>NUCLEOTIDE SEQUENCE</scope>
    <source>
        <strain evidence="6">Dej080120_11</strain>
    </source>
</reference>
<dbReference type="PRINTS" id="PR00153">
    <property type="entry name" value="CSAPPISMRASE"/>
</dbReference>
<accession>A0AA48HN06</accession>
<feature type="chain" id="PRO_5041483027" description="Peptidyl-prolyl cis-trans isomerase" evidence="3">
    <location>
        <begin position="21"/>
        <end position="262"/>
    </location>
</feature>
<evidence type="ECO:0000313" key="6">
    <source>
        <dbReference type="EMBL" id="BDX04844.1"/>
    </source>
</evidence>
<protein>
    <recommendedName>
        <fullName evidence="3">Peptidyl-prolyl cis-trans isomerase</fullName>
        <shortName evidence="3">PPIase</shortName>
        <ecNumber evidence="3">5.2.1.8</ecNumber>
    </recommendedName>
</protein>
<gene>
    <name evidence="6" type="ORF">MACH26_03650</name>
</gene>
<dbReference type="Gene3D" id="2.40.100.10">
    <property type="entry name" value="Cyclophilin-like"/>
    <property type="match status" value="1"/>
</dbReference>
<evidence type="ECO:0000259" key="5">
    <source>
        <dbReference type="PROSITE" id="PS50072"/>
    </source>
</evidence>
<evidence type="ECO:0000256" key="3">
    <source>
        <dbReference type="RuleBase" id="RU363019"/>
    </source>
</evidence>
<dbReference type="Pfam" id="PF00160">
    <property type="entry name" value="Pro_isomerase"/>
    <property type="match status" value="1"/>
</dbReference>
<dbReference type="InterPro" id="IPR044665">
    <property type="entry name" value="E_coli_cyclophilin_A-like"/>
</dbReference>
<evidence type="ECO:0000256" key="1">
    <source>
        <dbReference type="ARBA" id="ARBA00023110"/>
    </source>
</evidence>
<dbReference type="RefSeq" id="WP_338290697.1">
    <property type="nucleotide sequence ID" value="NZ_AP027272.1"/>
</dbReference>
<dbReference type="PROSITE" id="PS50072">
    <property type="entry name" value="CSA_PPIASE_2"/>
    <property type="match status" value="1"/>
</dbReference>
<keyword evidence="3" id="KW-0732">Signal</keyword>
<dbReference type="PANTHER" id="PTHR43246">
    <property type="entry name" value="PEPTIDYL-PROLYL CIS-TRANS ISOMERASE CYP38, CHLOROPLASTIC"/>
    <property type="match status" value="1"/>
</dbReference>
<proteinExistence type="inferred from homology"/>
<feature type="compositionally biased region" description="Low complexity" evidence="4">
    <location>
        <begin position="205"/>
        <end position="234"/>
    </location>
</feature>
<keyword evidence="2 3" id="KW-0413">Isomerase</keyword>
<dbReference type="Proteomes" id="UP001333710">
    <property type="component" value="Chromosome"/>
</dbReference>
<dbReference type="EMBL" id="AP027272">
    <property type="protein sequence ID" value="BDX04844.1"/>
    <property type="molecule type" value="Genomic_DNA"/>
</dbReference>
<dbReference type="AlphaFoldDB" id="A0AA48HN06"/>
<organism evidence="6 7">
    <name type="scientific">Planctobacterium marinum</name>
    <dbReference type="NCBI Taxonomy" id="1631968"/>
    <lineage>
        <taxon>Bacteria</taxon>
        <taxon>Pseudomonadati</taxon>
        <taxon>Pseudomonadota</taxon>
        <taxon>Gammaproteobacteria</taxon>
        <taxon>Alteromonadales</taxon>
        <taxon>Alteromonadaceae</taxon>
        <taxon>Planctobacterium</taxon>
    </lineage>
</organism>
<dbReference type="InterPro" id="IPR002130">
    <property type="entry name" value="Cyclophilin-type_PPIase_dom"/>
</dbReference>